<keyword evidence="2" id="KW-0722">Serine protease inhibitor</keyword>
<dbReference type="InterPro" id="IPR036880">
    <property type="entry name" value="Kunitz_BPTI_sf"/>
</dbReference>
<dbReference type="GO" id="GO:0004867">
    <property type="term" value="F:serine-type endopeptidase inhibitor activity"/>
    <property type="evidence" value="ECO:0007669"/>
    <property type="project" value="UniProtKB-KW"/>
</dbReference>
<evidence type="ECO:0000313" key="8">
    <source>
        <dbReference type="RefSeq" id="XP_030383392.1"/>
    </source>
</evidence>
<dbReference type="GeneID" id="115630958"/>
<dbReference type="PANTHER" id="PTHR10083:SF374">
    <property type="entry name" value="BPTI_KUNITZ INHIBITOR DOMAIN-CONTAINING PROTEIN"/>
    <property type="match status" value="1"/>
</dbReference>
<dbReference type="SMART" id="SM00131">
    <property type="entry name" value="KU"/>
    <property type="match status" value="1"/>
</dbReference>
<dbReference type="AlphaFoldDB" id="A0A6J2U896"/>
<dbReference type="SUPFAM" id="SSF57362">
    <property type="entry name" value="BPTI-like"/>
    <property type="match status" value="1"/>
</dbReference>
<gene>
    <name evidence="8" type="primary">LOC115630958</name>
</gene>
<sequence>MTLALTQFPKNRVVMLIWGFTLLMLCHVEAVTTPNNAQPSKVQAGGSTEPQAKIQTSVNPQPQVKAQSSGVVPQPSGIPLPSVAPQGKDTTTKQTKSQAKQQDPKCLQPLEPGPCRMSLERYYYNKQKNACETFKYGGCRGNDNRWGFRQTCEEACLI</sequence>
<keyword evidence="1" id="KW-0646">Protease inhibitor</keyword>
<keyword evidence="3" id="KW-1015">Disulfide bond</keyword>
<evidence type="ECO:0000256" key="1">
    <source>
        <dbReference type="ARBA" id="ARBA00022690"/>
    </source>
</evidence>
<evidence type="ECO:0000313" key="7">
    <source>
        <dbReference type="Proteomes" id="UP000504634"/>
    </source>
</evidence>
<dbReference type="Gene3D" id="4.10.410.10">
    <property type="entry name" value="Pancreatic trypsin inhibitor Kunitz domain"/>
    <property type="match status" value="1"/>
</dbReference>
<proteinExistence type="predicted"/>
<dbReference type="Proteomes" id="UP000504634">
    <property type="component" value="Unplaced"/>
</dbReference>
<evidence type="ECO:0000256" key="3">
    <source>
        <dbReference type="ARBA" id="ARBA00023157"/>
    </source>
</evidence>
<organism evidence="7 8">
    <name type="scientific">Drosophila lebanonensis</name>
    <name type="common">Fruit fly</name>
    <name type="synonym">Scaptodrosophila lebanonensis</name>
    <dbReference type="NCBI Taxonomy" id="7225"/>
    <lineage>
        <taxon>Eukaryota</taxon>
        <taxon>Metazoa</taxon>
        <taxon>Ecdysozoa</taxon>
        <taxon>Arthropoda</taxon>
        <taxon>Hexapoda</taxon>
        <taxon>Insecta</taxon>
        <taxon>Pterygota</taxon>
        <taxon>Neoptera</taxon>
        <taxon>Endopterygota</taxon>
        <taxon>Diptera</taxon>
        <taxon>Brachycera</taxon>
        <taxon>Muscomorpha</taxon>
        <taxon>Ephydroidea</taxon>
        <taxon>Drosophilidae</taxon>
        <taxon>Scaptodrosophila</taxon>
    </lineage>
</organism>
<dbReference type="FunFam" id="4.10.410.10:FF:000017">
    <property type="entry name" value="papilin isoform X2"/>
    <property type="match status" value="1"/>
</dbReference>
<feature type="region of interest" description="Disordered" evidence="4">
    <location>
        <begin position="36"/>
        <end position="110"/>
    </location>
</feature>
<accession>A0A6J2U896</accession>
<dbReference type="InterPro" id="IPR002223">
    <property type="entry name" value="Kunitz_BPTI"/>
</dbReference>
<dbReference type="PANTHER" id="PTHR10083">
    <property type="entry name" value="KUNITZ-TYPE PROTEASE INHIBITOR-RELATED"/>
    <property type="match status" value="1"/>
</dbReference>
<feature type="signal peptide" evidence="5">
    <location>
        <begin position="1"/>
        <end position="30"/>
    </location>
</feature>
<protein>
    <submittedName>
        <fullName evidence="8">Tissue factor pathway inhibitor</fullName>
    </submittedName>
</protein>
<dbReference type="InterPro" id="IPR050098">
    <property type="entry name" value="TFPI/VKTCI-like"/>
</dbReference>
<feature type="compositionally biased region" description="Polar residues" evidence="4">
    <location>
        <begin position="36"/>
        <end position="71"/>
    </location>
</feature>
<dbReference type="RefSeq" id="XP_030383392.1">
    <property type="nucleotide sequence ID" value="XM_030527532.1"/>
</dbReference>
<dbReference type="CDD" id="cd00109">
    <property type="entry name" value="Kunitz-type"/>
    <property type="match status" value="1"/>
</dbReference>
<feature type="domain" description="BPTI/Kunitz inhibitor" evidence="6">
    <location>
        <begin position="106"/>
        <end position="156"/>
    </location>
</feature>
<evidence type="ECO:0000256" key="5">
    <source>
        <dbReference type="SAM" id="SignalP"/>
    </source>
</evidence>
<dbReference type="PRINTS" id="PR00759">
    <property type="entry name" value="BASICPTASE"/>
</dbReference>
<evidence type="ECO:0000256" key="4">
    <source>
        <dbReference type="SAM" id="MobiDB-lite"/>
    </source>
</evidence>
<dbReference type="OrthoDB" id="4473401at2759"/>
<reference evidence="8" key="1">
    <citation type="submission" date="2025-08" db="UniProtKB">
        <authorList>
            <consortium name="RefSeq"/>
        </authorList>
    </citation>
    <scope>IDENTIFICATION</scope>
    <source>
        <strain evidence="8">11010-0011.00</strain>
        <tissue evidence="8">Whole body</tissue>
    </source>
</reference>
<feature type="compositionally biased region" description="Low complexity" evidence="4">
    <location>
        <begin position="88"/>
        <end position="101"/>
    </location>
</feature>
<name>A0A6J2U896_DROLE</name>
<feature type="chain" id="PRO_5026681817" evidence="5">
    <location>
        <begin position="31"/>
        <end position="158"/>
    </location>
</feature>
<evidence type="ECO:0000256" key="2">
    <source>
        <dbReference type="ARBA" id="ARBA00022900"/>
    </source>
</evidence>
<keyword evidence="7" id="KW-1185">Reference proteome</keyword>
<evidence type="ECO:0000259" key="6">
    <source>
        <dbReference type="PROSITE" id="PS50279"/>
    </source>
</evidence>
<dbReference type="PROSITE" id="PS50279">
    <property type="entry name" value="BPTI_KUNITZ_2"/>
    <property type="match status" value="1"/>
</dbReference>
<keyword evidence="5" id="KW-0732">Signal</keyword>
<dbReference type="GO" id="GO:0005615">
    <property type="term" value="C:extracellular space"/>
    <property type="evidence" value="ECO:0007669"/>
    <property type="project" value="TreeGrafter"/>
</dbReference>
<dbReference type="Pfam" id="PF00014">
    <property type="entry name" value="Kunitz_BPTI"/>
    <property type="match status" value="1"/>
</dbReference>